<dbReference type="Pfam" id="PF06441">
    <property type="entry name" value="EHN"/>
    <property type="match status" value="1"/>
</dbReference>
<feature type="active site" description="Nucleophile" evidence="4">
    <location>
        <position position="175"/>
    </location>
</feature>
<dbReference type="EMBL" id="CP159342">
    <property type="protein sequence ID" value="XCH74128.1"/>
    <property type="molecule type" value="Genomic_DNA"/>
</dbReference>
<feature type="active site" description="Proton acceptor" evidence="4">
    <location>
        <position position="356"/>
    </location>
</feature>
<dbReference type="GO" id="GO:0097176">
    <property type="term" value="P:epoxide metabolic process"/>
    <property type="evidence" value="ECO:0007669"/>
    <property type="project" value="TreeGrafter"/>
</dbReference>
<evidence type="ECO:0000313" key="7">
    <source>
        <dbReference type="EMBL" id="XCH74128.1"/>
    </source>
</evidence>
<dbReference type="AlphaFoldDB" id="A0AAU7M7B7"/>
<reference evidence="7" key="2">
    <citation type="submission" date="2024-06" db="EMBL/GenBank/DDBJ databases">
        <title>Micromonospora mangrovi CCTCC AA 2012012 genome sequences.</title>
        <authorList>
            <person name="Gao J."/>
        </authorList>
    </citation>
    <scope>NUCLEOTIDE SEQUENCE</scope>
    <source>
        <strain evidence="7">CCTCC AA 2012012</strain>
    </source>
</reference>
<gene>
    <name evidence="7" type="ORF">ABUL08_28335</name>
    <name evidence="6" type="ORF">VK199_28250</name>
</gene>
<evidence type="ECO:0000256" key="1">
    <source>
        <dbReference type="ARBA" id="ARBA00010088"/>
    </source>
</evidence>
<name>A0AAU7M7B7_9ACTN</name>
<dbReference type="InterPro" id="IPR016292">
    <property type="entry name" value="Epoxide_hydrolase"/>
</dbReference>
<keyword evidence="2" id="KW-0058">Aromatic hydrocarbons catabolism</keyword>
<proteinExistence type="inferred from homology"/>
<evidence type="ECO:0000259" key="5">
    <source>
        <dbReference type="Pfam" id="PF06441"/>
    </source>
</evidence>
<keyword evidence="3 6" id="KW-0378">Hydrolase</keyword>
<dbReference type="RefSeq" id="WP_350933087.1">
    <property type="nucleotide sequence ID" value="NZ_CP157762.1"/>
</dbReference>
<dbReference type="Gene3D" id="3.40.50.1820">
    <property type="entry name" value="alpha/beta hydrolase"/>
    <property type="match status" value="1"/>
</dbReference>
<evidence type="ECO:0000256" key="4">
    <source>
        <dbReference type="PIRSR" id="PIRSR001112-1"/>
    </source>
</evidence>
<dbReference type="PRINTS" id="PR00412">
    <property type="entry name" value="EPOXHYDRLASE"/>
</dbReference>
<dbReference type="GO" id="GO:0004301">
    <property type="term" value="F:epoxide hydrolase activity"/>
    <property type="evidence" value="ECO:0007669"/>
    <property type="project" value="TreeGrafter"/>
</dbReference>
<evidence type="ECO:0000256" key="3">
    <source>
        <dbReference type="ARBA" id="ARBA00022801"/>
    </source>
</evidence>
<sequence>MQAFTIDIPQSDIDDLRRRLAATRWSDELPGIGRARGVPLDHLRRLAEYWRDGFDWRAVEQRLNRLPQFRTEIDDQTIHFVHLPSPEPDALPLLLTHGWPGAFTEFAGIAEQLRDPRRHGGDPADAFHLVIPSLPGYGFSTPLRSTGWDVPRIAAAWSELMGRLGYQRYGAQGGDAGSPISLALGAMRPEQVAGVHVNMLMTFPSGDPADLAELTETEQQRLGQLTRFDEHLSGYMKIMATRPQTLGYALTDSPVGLLAWIAEKFDEWTDGEVDRDELLTIVSLYWLTGTATSSAQFYYEGAEAVRALASGMSGPPVTVPVGVAVFPHDIFLPIRRFAERDLKAITRWTEFDRGGHFAALEQPELLVDDVRAFFRTLR</sequence>
<evidence type="ECO:0000313" key="6">
    <source>
        <dbReference type="EMBL" id="XBP93430.1"/>
    </source>
</evidence>
<dbReference type="InterPro" id="IPR029058">
    <property type="entry name" value="AB_hydrolase_fold"/>
</dbReference>
<feature type="domain" description="Epoxide hydrolase N-terminal" evidence="5">
    <location>
        <begin position="2"/>
        <end position="106"/>
    </location>
</feature>
<dbReference type="InterPro" id="IPR010497">
    <property type="entry name" value="Epoxide_hydro_N"/>
</dbReference>
<dbReference type="PANTHER" id="PTHR21661:SF35">
    <property type="entry name" value="EPOXIDE HYDROLASE"/>
    <property type="match status" value="1"/>
</dbReference>
<reference evidence="6" key="1">
    <citation type="submission" date="2024-01" db="EMBL/GenBank/DDBJ databases">
        <title>The genome sequence of Micromonospora mangrovi CCTCC AA 2012012.</title>
        <authorList>
            <person name="Gao J."/>
        </authorList>
    </citation>
    <scope>NUCLEOTIDE SEQUENCE</scope>
    <source>
        <strain evidence="6">CCTCC AA 2012012</strain>
    </source>
</reference>
<dbReference type="EMBL" id="CP157762">
    <property type="protein sequence ID" value="XBP93430.1"/>
    <property type="molecule type" value="Genomic_DNA"/>
</dbReference>
<dbReference type="PANTHER" id="PTHR21661">
    <property type="entry name" value="EPOXIDE HYDROLASE 1-RELATED"/>
    <property type="match status" value="1"/>
</dbReference>
<organism evidence="6">
    <name type="scientific">Micromonospora sp. CCTCC AA 2012012</name>
    <dbReference type="NCBI Taxonomy" id="3111921"/>
    <lineage>
        <taxon>Bacteria</taxon>
        <taxon>Bacillati</taxon>
        <taxon>Actinomycetota</taxon>
        <taxon>Actinomycetes</taxon>
        <taxon>Micromonosporales</taxon>
        <taxon>Micromonosporaceae</taxon>
        <taxon>Micromonospora</taxon>
    </lineage>
</organism>
<accession>A0AAU7M7B7</accession>
<dbReference type="InterPro" id="IPR000639">
    <property type="entry name" value="Epox_hydrolase-like"/>
</dbReference>
<dbReference type="SUPFAM" id="SSF53474">
    <property type="entry name" value="alpha/beta-Hydrolases"/>
    <property type="match status" value="1"/>
</dbReference>
<evidence type="ECO:0000256" key="2">
    <source>
        <dbReference type="ARBA" id="ARBA00022797"/>
    </source>
</evidence>
<protein>
    <submittedName>
        <fullName evidence="6">Epoxide hydrolase family protein</fullName>
    </submittedName>
</protein>
<comment type="similarity">
    <text evidence="1">Belongs to the peptidase S33 family.</text>
</comment>
<dbReference type="PIRSF" id="PIRSF001112">
    <property type="entry name" value="Epoxide_hydrolase"/>
    <property type="match status" value="1"/>
</dbReference>
<feature type="active site" description="Proton donor" evidence="4">
    <location>
        <position position="298"/>
    </location>
</feature>